<dbReference type="EMBL" id="BAUP01000081">
    <property type="protein sequence ID" value="GAJ46289.1"/>
    <property type="molecule type" value="Genomic_DNA"/>
</dbReference>
<sequence>MKKIFLCDKLVRDRAQSLNSAQDLEGVYRVLGLAERPTYAKKKILEEAQEALDDLEHHNKTHGLSELADVIQAAQALLELNNEINFDFFSSSILSNFLERLNVSHEKELETAQLLVNQAKILKETPTSERDVINICLTVIKLTKILGYSSKDLEKEFFRKEKEKGAFKTWTCLTQITLPQEHPKFLNYSQRYPMLDLT</sequence>
<dbReference type="SUPFAM" id="SSF101386">
    <property type="entry name" value="all-alpha NTP pyrophosphatases"/>
    <property type="match status" value="1"/>
</dbReference>
<dbReference type="Proteomes" id="UP000024842">
    <property type="component" value="Unassembled WGS sequence"/>
</dbReference>
<keyword evidence="2" id="KW-1185">Reference proteome</keyword>
<evidence type="ECO:0000313" key="1">
    <source>
        <dbReference type="EMBL" id="GAJ46289.1"/>
    </source>
</evidence>
<proteinExistence type="predicted"/>
<accession>A0A023DY81</accession>
<dbReference type="AlphaFoldDB" id="A0A023DY81"/>
<organism evidence="1 2">
    <name type="scientific">Holospora elegans E1</name>
    <dbReference type="NCBI Taxonomy" id="1427503"/>
    <lineage>
        <taxon>Bacteria</taxon>
        <taxon>Pseudomonadati</taxon>
        <taxon>Pseudomonadota</taxon>
        <taxon>Alphaproteobacteria</taxon>
        <taxon>Holosporales</taxon>
        <taxon>Holosporaceae</taxon>
        <taxon>Holospora</taxon>
    </lineage>
</organism>
<name>A0A023DY81_9PROT</name>
<dbReference type="RefSeq" id="WP_024161406.1">
    <property type="nucleotide sequence ID" value="NZ_BAUP01000081.1"/>
</dbReference>
<protein>
    <submittedName>
        <fullName evidence="1">Uncharacterized protein</fullName>
    </submittedName>
</protein>
<dbReference type="Gene3D" id="1.10.287.1080">
    <property type="entry name" value="MazG-like"/>
    <property type="match status" value="1"/>
</dbReference>
<reference evidence="1 2" key="1">
    <citation type="journal article" date="2014" name="FEMS Microbiol. Lett.">
        <title>Draft genome sequences of three Holospora species (Holospora obtusa, Holospora undulata, and Holospora elegans), endonuclear symbiotic bacteria of the ciliate Paramecium caudatum.</title>
        <authorList>
            <person name="Dohra H."/>
            <person name="Tanaka K."/>
            <person name="Suzuki T."/>
            <person name="Fujishima M."/>
            <person name="Suzuki H."/>
        </authorList>
    </citation>
    <scope>NUCLEOTIDE SEQUENCE [LARGE SCALE GENOMIC DNA]</scope>
    <source>
        <strain evidence="1 2">E1</strain>
    </source>
</reference>
<comment type="caution">
    <text evidence="1">The sequence shown here is derived from an EMBL/GenBank/DDBJ whole genome shotgun (WGS) entry which is preliminary data.</text>
</comment>
<gene>
    <name evidence="1" type="ORF">HE1_00617</name>
</gene>
<evidence type="ECO:0000313" key="2">
    <source>
        <dbReference type="Proteomes" id="UP000024842"/>
    </source>
</evidence>